<sequence>MIIIINNNNHITVLQPLIRNCKLYRMNNINKRIDVVVDTTHLCYKLSYTVVNVV</sequence>
<dbReference type="Proteomes" id="UP000232784">
    <property type="component" value="Segment"/>
</dbReference>
<accession>Q8JKH4</accession>
<evidence type="ECO:0000313" key="2">
    <source>
        <dbReference type="Proteomes" id="UP000232784"/>
    </source>
</evidence>
<name>Q8JKH4_9VIRU</name>
<proteinExistence type="predicted"/>
<reference evidence="1 2" key="1">
    <citation type="journal article" date="2002" name="J. Virol.">
        <title>Analysis of the complete genome sequence of the Hz-1 virus suggests that it is related to members of the Baculoviridae.</title>
        <authorList>
            <person name="Cheng C.H."/>
            <person name="Liu S.M."/>
            <person name="Chow T.Y."/>
            <person name="Hsiao Y.Y."/>
            <person name="Wang D.P."/>
            <person name="Huang J.J."/>
            <person name="Chen H.H."/>
        </authorList>
    </citation>
    <scope>NUCLEOTIDE SEQUENCE [LARGE SCALE GENOMIC DNA]</scope>
</reference>
<evidence type="ECO:0000313" key="1">
    <source>
        <dbReference type="EMBL" id="AAN04431.1"/>
    </source>
</evidence>
<organism evidence="1 2">
    <name type="scientific">Heliothis zea nudivirus 1</name>
    <dbReference type="NCBI Taxonomy" id="3116536"/>
    <lineage>
        <taxon>Viruses</taxon>
        <taxon>Viruses incertae sedis</taxon>
        <taxon>Naldaviricetes</taxon>
        <taxon>Lefavirales</taxon>
        <taxon>Nudiviridae</taxon>
        <taxon>Betanudivirus</taxon>
        <taxon>Betanudivirus hezeae</taxon>
    </lineage>
</organism>
<dbReference type="EMBL" id="AF451898">
    <property type="protein sequence ID" value="AAN04431.1"/>
    <property type="molecule type" value="Genomic_DNA"/>
</dbReference>
<dbReference type="KEGG" id="vg:955134"/>
<protein>
    <submittedName>
        <fullName evidence="1">Orf139</fullName>
    </submittedName>
</protein>
<gene>
    <name evidence="1" type="primary">orf139</name>
</gene>
<keyword evidence="2" id="KW-1185">Reference proteome</keyword>